<keyword evidence="4" id="KW-0808">Transferase</keyword>
<evidence type="ECO:0000256" key="3">
    <source>
        <dbReference type="ARBA" id="ARBA00022676"/>
    </source>
</evidence>
<organism evidence="12 13">
    <name type="scientific">Brassicogethes aeneus</name>
    <name type="common">Rape pollen beetle</name>
    <name type="synonym">Meligethes aeneus</name>
    <dbReference type="NCBI Taxonomy" id="1431903"/>
    <lineage>
        <taxon>Eukaryota</taxon>
        <taxon>Metazoa</taxon>
        <taxon>Ecdysozoa</taxon>
        <taxon>Arthropoda</taxon>
        <taxon>Hexapoda</taxon>
        <taxon>Insecta</taxon>
        <taxon>Pterygota</taxon>
        <taxon>Neoptera</taxon>
        <taxon>Endopterygota</taxon>
        <taxon>Coleoptera</taxon>
        <taxon>Polyphaga</taxon>
        <taxon>Cucujiformia</taxon>
        <taxon>Nitidulidae</taxon>
        <taxon>Meligethinae</taxon>
        <taxon>Brassicogethes</taxon>
    </lineage>
</organism>
<reference evidence="12" key="1">
    <citation type="submission" date="2021-12" db="EMBL/GenBank/DDBJ databases">
        <authorList>
            <person name="King R."/>
        </authorList>
    </citation>
    <scope>NUCLEOTIDE SEQUENCE</scope>
</reference>
<gene>
    <name evidence="12" type="ORF">MELIAE_LOCUS12830</name>
</gene>
<dbReference type="FunFam" id="3.90.550.50:FF:000001">
    <property type="entry name" value="Hexosyltransferase"/>
    <property type="match status" value="1"/>
</dbReference>
<dbReference type="OrthoDB" id="115198at2759"/>
<dbReference type="EC" id="2.4.1.-" evidence="11"/>
<evidence type="ECO:0000256" key="1">
    <source>
        <dbReference type="ARBA" id="ARBA00004323"/>
    </source>
</evidence>
<keyword evidence="8 11" id="KW-0333">Golgi apparatus</keyword>
<dbReference type="AlphaFoldDB" id="A0A9P0BID5"/>
<comment type="similarity">
    <text evidence="2 11">Belongs to the glycosyltransferase 31 family.</text>
</comment>
<keyword evidence="3 11" id="KW-0328">Glycosyltransferase</keyword>
<keyword evidence="10" id="KW-0325">Glycoprotein</keyword>
<protein>
    <recommendedName>
        <fullName evidence="11">Hexosyltransferase</fullName>
        <ecNumber evidence="11">2.4.1.-</ecNumber>
    </recommendedName>
</protein>
<evidence type="ECO:0000313" key="13">
    <source>
        <dbReference type="Proteomes" id="UP001154078"/>
    </source>
</evidence>
<dbReference type="EMBL" id="OV121140">
    <property type="protein sequence ID" value="CAH0564227.1"/>
    <property type="molecule type" value="Genomic_DNA"/>
</dbReference>
<keyword evidence="5" id="KW-0812">Transmembrane</keyword>
<dbReference type="Gene3D" id="3.90.550.50">
    <property type="match status" value="1"/>
</dbReference>
<dbReference type="GO" id="GO:0016758">
    <property type="term" value="F:hexosyltransferase activity"/>
    <property type="evidence" value="ECO:0007669"/>
    <property type="project" value="InterPro"/>
</dbReference>
<dbReference type="PANTHER" id="PTHR11214:SF376">
    <property type="entry name" value="HEXOSYLTRANSFERASE"/>
    <property type="match status" value="1"/>
</dbReference>
<evidence type="ECO:0000256" key="6">
    <source>
        <dbReference type="ARBA" id="ARBA00022968"/>
    </source>
</evidence>
<dbReference type="GO" id="GO:0000139">
    <property type="term" value="C:Golgi membrane"/>
    <property type="evidence" value="ECO:0007669"/>
    <property type="project" value="UniProtKB-SubCell"/>
</dbReference>
<keyword evidence="9" id="KW-0472">Membrane</keyword>
<dbReference type="GO" id="GO:0006493">
    <property type="term" value="P:protein O-linked glycosylation"/>
    <property type="evidence" value="ECO:0007669"/>
    <property type="project" value="TreeGrafter"/>
</dbReference>
<evidence type="ECO:0000256" key="4">
    <source>
        <dbReference type="ARBA" id="ARBA00022679"/>
    </source>
</evidence>
<keyword evidence="6" id="KW-0735">Signal-anchor</keyword>
<evidence type="ECO:0000256" key="8">
    <source>
        <dbReference type="ARBA" id="ARBA00023034"/>
    </source>
</evidence>
<sequence>MARVLLKPYLLGFFAFLLLLLLIYTFSVQSSLCICRKKWLEKKHDEKILNLNFYYKILNLVCEAKTPDFIVIIASSAVNFDNRRVIRNTWARNQSIPIIFALASVIDENIQRKIEAENRKYSDIIQGNFIDKYRNLTYKHLMILKYVKDYCPKTKFLLKLDDDVFVNMPQMLNFIQNDLQPTFTHNVIICDPYVNSPVKRTNSKWSVTYQEFPSYQYPTFCPGWRIIYSMDMVEYLINQAKNKNVKFFWIDDVFVSGVLASHLKDVHKNITSLTMQHYVVDSVLENKTSYTPFLVASAFLNPKQYGPLLEVVLKNHPVQSFKYKLKWLN</sequence>
<dbReference type="InterPro" id="IPR002659">
    <property type="entry name" value="Glyco_trans_31"/>
</dbReference>
<keyword evidence="7" id="KW-1133">Transmembrane helix</keyword>
<evidence type="ECO:0000256" key="5">
    <source>
        <dbReference type="ARBA" id="ARBA00022692"/>
    </source>
</evidence>
<dbReference type="PANTHER" id="PTHR11214">
    <property type="entry name" value="BETA-1,3-N-ACETYLGLUCOSAMINYLTRANSFERASE"/>
    <property type="match status" value="1"/>
</dbReference>
<dbReference type="Pfam" id="PF01762">
    <property type="entry name" value="Galactosyl_T"/>
    <property type="match status" value="1"/>
</dbReference>
<comment type="subcellular location">
    <subcellularLocation>
        <location evidence="1 11">Golgi apparatus membrane</location>
        <topology evidence="1 11">Single-pass type II membrane protein</topology>
    </subcellularLocation>
</comment>
<name>A0A9P0BID5_BRAAE</name>
<evidence type="ECO:0000256" key="7">
    <source>
        <dbReference type="ARBA" id="ARBA00022989"/>
    </source>
</evidence>
<evidence type="ECO:0000313" key="12">
    <source>
        <dbReference type="EMBL" id="CAH0564227.1"/>
    </source>
</evidence>
<evidence type="ECO:0000256" key="11">
    <source>
        <dbReference type="RuleBase" id="RU363063"/>
    </source>
</evidence>
<proteinExistence type="inferred from homology"/>
<accession>A0A9P0BID5</accession>
<dbReference type="Proteomes" id="UP001154078">
    <property type="component" value="Chromosome 9"/>
</dbReference>
<evidence type="ECO:0000256" key="10">
    <source>
        <dbReference type="ARBA" id="ARBA00023180"/>
    </source>
</evidence>
<evidence type="ECO:0000256" key="9">
    <source>
        <dbReference type="ARBA" id="ARBA00023136"/>
    </source>
</evidence>
<keyword evidence="13" id="KW-1185">Reference proteome</keyword>
<evidence type="ECO:0000256" key="2">
    <source>
        <dbReference type="ARBA" id="ARBA00008661"/>
    </source>
</evidence>